<reference evidence="13 14" key="1">
    <citation type="submission" date="2017-10" db="EMBL/GenBank/DDBJ databases">
        <title>Comparative genomics in systemic dimorphic fungi from Ajellomycetaceae.</title>
        <authorList>
            <person name="Munoz J.F."/>
            <person name="Mcewen J.G."/>
            <person name="Clay O.K."/>
            <person name="Cuomo C.A."/>
        </authorList>
    </citation>
    <scope>NUCLEOTIDE SEQUENCE [LARGE SCALE GENOMIC DNA]</scope>
    <source>
        <strain evidence="13 14">UAMH5409</strain>
    </source>
</reference>
<organism evidence="13 14">
    <name type="scientific">Helicocarpus griseus UAMH5409</name>
    <dbReference type="NCBI Taxonomy" id="1447875"/>
    <lineage>
        <taxon>Eukaryota</taxon>
        <taxon>Fungi</taxon>
        <taxon>Dikarya</taxon>
        <taxon>Ascomycota</taxon>
        <taxon>Pezizomycotina</taxon>
        <taxon>Eurotiomycetes</taxon>
        <taxon>Eurotiomycetidae</taxon>
        <taxon>Onygenales</taxon>
        <taxon>Ajellomycetaceae</taxon>
        <taxon>Helicocarpus</taxon>
    </lineage>
</organism>
<keyword evidence="6 11" id="KW-0378">Hydrolase</keyword>
<dbReference type="AlphaFoldDB" id="A0A2B7W9C3"/>
<evidence type="ECO:0000256" key="9">
    <source>
        <dbReference type="ARBA" id="ARBA00025250"/>
    </source>
</evidence>
<protein>
    <recommendedName>
        <fullName evidence="11">Feruloyl esterase C</fullName>
        <ecNumber evidence="11">3.1.1.73</ecNumber>
    </recommendedName>
    <alternativeName>
        <fullName evidence="11">Ferulic acid esterase C</fullName>
    </alternativeName>
</protein>
<evidence type="ECO:0000256" key="11">
    <source>
        <dbReference type="RuleBase" id="RU367094"/>
    </source>
</evidence>
<feature type="domain" description="Peptidase S9 prolyl oligopeptidase catalytic" evidence="12">
    <location>
        <begin position="119"/>
        <end position="164"/>
    </location>
</feature>
<dbReference type="GO" id="GO:0008236">
    <property type="term" value="F:serine-type peptidase activity"/>
    <property type="evidence" value="ECO:0007669"/>
    <property type="project" value="InterPro"/>
</dbReference>
<comment type="caution">
    <text evidence="13">The sequence shown here is derived from an EMBL/GenBank/DDBJ whole genome shotgun (WGS) entry which is preliminary data.</text>
</comment>
<evidence type="ECO:0000256" key="3">
    <source>
        <dbReference type="ARBA" id="ARBA00022525"/>
    </source>
</evidence>
<keyword evidence="4 11" id="KW-0858">Xylan degradation</keyword>
<comment type="catalytic activity">
    <reaction evidence="10 11">
        <text>feruloyl-polysaccharide + H2O = ferulate + polysaccharide.</text>
        <dbReference type="EC" id="3.1.1.73"/>
    </reaction>
</comment>
<dbReference type="PANTHER" id="PTHR38050:SF1">
    <property type="entry name" value="FERULOYL ESTERASE C"/>
    <property type="match status" value="1"/>
</dbReference>
<evidence type="ECO:0000256" key="1">
    <source>
        <dbReference type="ARBA" id="ARBA00004613"/>
    </source>
</evidence>
<evidence type="ECO:0000256" key="7">
    <source>
        <dbReference type="ARBA" id="ARBA00023277"/>
    </source>
</evidence>
<evidence type="ECO:0000259" key="12">
    <source>
        <dbReference type="Pfam" id="PF00326"/>
    </source>
</evidence>
<dbReference type="GO" id="GO:0006508">
    <property type="term" value="P:proteolysis"/>
    <property type="evidence" value="ECO:0007669"/>
    <property type="project" value="InterPro"/>
</dbReference>
<evidence type="ECO:0000256" key="2">
    <source>
        <dbReference type="ARBA" id="ARBA00010278"/>
    </source>
</evidence>
<dbReference type="InterPro" id="IPR029058">
    <property type="entry name" value="AB_hydrolase_fold"/>
</dbReference>
<dbReference type="GO" id="GO:0030600">
    <property type="term" value="F:feruloyl esterase activity"/>
    <property type="evidence" value="ECO:0007669"/>
    <property type="project" value="UniProtKB-UniRule"/>
</dbReference>
<dbReference type="GO" id="GO:0045493">
    <property type="term" value="P:xylan catabolic process"/>
    <property type="evidence" value="ECO:0007669"/>
    <property type="project" value="UniProtKB-UniRule"/>
</dbReference>
<evidence type="ECO:0000313" key="13">
    <source>
        <dbReference type="EMBL" id="PGG96143.1"/>
    </source>
</evidence>
<keyword evidence="7 11" id="KW-0119">Carbohydrate metabolism</keyword>
<dbReference type="EC" id="3.1.1.73" evidence="11"/>
<keyword evidence="3 11" id="KW-0964">Secreted</keyword>
<dbReference type="InterPro" id="IPR001375">
    <property type="entry name" value="Peptidase_S9_cat"/>
</dbReference>
<evidence type="ECO:0000256" key="10">
    <source>
        <dbReference type="ARBA" id="ARBA00034075"/>
    </source>
</evidence>
<comment type="function">
    <text evidence="9 11">Involved in degradation of plant cell walls. Hydrolyzes the feruloyl-arabinose ester bond in arabinoxylans, and the feruloyl-galactose ester bond in pectin. Active against paranitrophenyl-acetate, methyl ferulate and wheat arabinoxylan.</text>
</comment>
<dbReference type="Proteomes" id="UP000223968">
    <property type="component" value="Unassembled WGS sequence"/>
</dbReference>
<proteinExistence type="inferred from homology"/>
<evidence type="ECO:0000256" key="4">
    <source>
        <dbReference type="ARBA" id="ARBA00022651"/>
    </source>
</evidence>
<feature type="chain" id="PRO_5027152643" description="Feruloyl esterase C" evidence="11">
    <location>
        <begin position="21"/>
        <end position="272"/>
    </location>
</feature>
<sequence>MYTQLATILGLVASATLSTAQSAGCGGSPVQSGTKTVTVNGQPRQYILKVPDNYDSSTPHRLIFGYHWLGGSMQNVADMGYYGLEPLAQGSAIFVAPQGIDNGWANPNGNDIAFTDAILETVNGELCIDEAQIFATGFSYGGAMSYSVACSRPDVFRAVAPIAGAELSGCDGGNTPVAYLGIHGVVDSVLNINMGRALRDKFLQLNGCQNQNAPEPQPGSGSHIKTEYSCQPGYPVWWIAHSGDHVADPKDADGSWWSPEETWTFFTEAINA</sequence>
<keyword evidence="5 11" id="KW-0732">Signal</keyword>
<comment type="similarity">
    <text evidence="2 11">Belongs to the faeC family.</text>
</comment>
<dbReference type="Gene3D" id="3.40.50.1820">
    <property type="entry name" value="alpha/beta hydrolase"/>
    <property type="match status" value="1"/>
</dbReference>
<dbReference type="STRING" id="1447875.A0A2B7W9C3"/>
<evidence type="ECO:0000256" key="6">
    <source>
        <dbReference type="ARBA" id="ARBA00022801"/>
    </source>
</evidence>
<feature type="signal peptide" evidence="11">
    <location>
        <begin position="1"/>
        <end position="20"/>
    </location>
</feature>
<dbReference type="EMBL" id="PDNB01000293">
    <property type="protein sequence ID" value="PGG96143.1"/>
    <property type="molecule type" value="Genomic_DNA"/>
</dbReference>
<evidence type="ECO:0000256" key="5">
    <source>
        <dbReference type="ARBA" id="ARBA00022729"/>
    </source>
</evidence>
<dbReference type="GO" id="GO:0005576">
    <property type="term" value="C:extracellular region"/>
    <property type="evidence" value="ECO:0007669"/>
    <property type="project" value="UniProtKB-SubCell"/>
</dbReference>
<keyword evidence="14" id="KW-1185">Reference proteome</keyword>
<dbReference type="PANTHER" id="PTHR38050">
    <property type="match status" value="1"/>
</dbReference>
<dbReference type="InterPro" id="IPR043595">
    <property type="entry name" value="FaeB/C/D"/>
</dbReference>
<evidence type="ECO:0000256" key="8">
    <source>
        <dbReference type="ARBA" id="ARBA00023326"/>
    </source>
</evidence>
<keyword evidence="8 11" id="KW-0624">Polysaccharide degradation</keyword>
<comment type="subcellular location">
    <subcellularLocation>
        <location evidence="1 11">Secreted</location>
    </subcellularLocation>
</comment>
<dbReference type="Pfam" id="PF00326">
    <property type="entry name" value="Peptidase_S9"/>
    <property type="match status" value="1"/>
</dbReference>
<evidence type="ECO:0000313" key="14">
    <source>
        <dbReference type="Proteomes" id="UP000223968"/>
    </source>
</evidence>
<accession>A0A2B7W9C3</accession>
<name>A0A2B7W9C3_9EURO</name>
<dbReference type="OrthoDB" id="424610at2759"/>
<dbReference type="ESTHER" id="9euro-a0a2b7w9c3">
    <property type="family name" value="FaeC"/>
</dbReference>
<gene>
    <name evidence="13" type="ORF">AJ79_09709</name>
</gene>
<dbReference type="SUPFAM" id="SSF53474">
    <property type="entry name" value="alpha/beta-Hydrolases"/>
    <property type="match status" value="1"/>
</dbReference>